<keyword evidence="8" id="KW-1185">Reference proteome</keyword>
<gene>
    <name evidence="7" type="ORF">HF577_20290</name>
</gene>
<feature type="DNA-binding region" description="H-T-H motif" evidence="4">
    <location>
        <begin position="30"/>
        <end position="49"/>
    </location>
</feature>
<keyword evidence="3" id="KW-0804">Transcription</keyword>
<dbReference type="PANTHER" id="PTHR30055">
    <property type="entry name" value="HTH-TYPE TRANSCRIPTIONAL REGULATOR RUTR"/>
    <property type="match status" value="1"/>
</dbReference>
<evidence type="ECO:0000256" key="2">
    <source>
        <dbReference type="ARBA" id="ARBA00023125"/>
    </source>
</evidence>
<keyword evidence="1" id="KW-0805">Transcription regulation</keyword>
<evidence type="ECO:0000256" key="1">
    <source>
        <dbReference type="ARBA" id="ARBA00023015"/>
    </source>
</evidence>
<dbReference type="InterPro" id="IPR009057">
    <property type="entry name" value="Homeodomain-like_sf"/>
</dbReference>
<sequence>MSDHQRQQQRLEISRHAVRLFREQGVSATSGEQIASAAGVSERTLWRYFRSKESCVEPLLTRTVNAFKDALRSWPPDLELTEHLDVEYTLTPAPSRSDIEAVLAVVRLTRDEPALRAVWLVLHERAEPTFAEVLGERMGLPPDSLEVRIHAASMNTALRVATDDFAWAAAEGIGPEAMDRYRERLSSALRTVLRVPDRAPAHGTERAESGAVPPTHPHDRPRPPRPGA</sequence>
<dbReference type="Pfam" id="PF00440">
    <property type="entry name" value="TetR_N"/>
    <property type="match status" value="1"/>
</dbReference>
<evidence type="ECO:0000313" key="8">
    <source>
        <dbReference type="Proteomes" id="UP001296706"/>
    </source>
</evidence>
<comment type="caution">
    <text evidence="7">The sequence shown here is derived from an EMBL/GenBank/DDBJ whole genome shotgun (WGS) entry which is preliminary data.</text>
</comment>
<dbReference type="PROSITE" id="PS50977">
    <property type="entry name" value="HTH_TETR_2"/>
    <property type="match status" value="1"/>
</dbReference>
<evidence type="ECO:0000259" key="6">
    <source>
        <dbReference type="PROSITE" id="PS50977"/>
    </source>
</evidence>
<evidence type="ECO:0000313" key="7">
    <source>
        <dbReference type="EMBL" id="NMH79422.1"/>
    </source>
</evidence>
<feature type="region of interest" description="Disordered" evidence="5">
    <location>
        <begin position="194"/>
        <end position="228"/>
    </location>
</feature>
<dbReference type="PANTHER" id="PTHR30055:SF238">
    <property type="entry name" value="MYCOFACTOCIN BIOSYNTHESIS TRANSCRIPTIONAL REGULATOR MFTR-RELATED"/>
    <property type="match status" value="1"/>
</dbReference>
<evidence type="ECO:0000256" key="5">
    <source>
        <dbReference type="SAM" id="MobiDB-lite"/>
    </source>
</evidence>
<evidence type="ECO:0000256" key="4">
    <source>
        <dbReference type="PROSITE-ProRule" id="PRU00335"/>
    </source>
</evidence>
<organism evidence="7 8">
    <name type="scientific">Pseudonocardia xinjiangensis</name>
    <dbReference type="NCBI Taxonomy" id="75289"/>
    <lineage>
        <taxon>Bacteria</taxon>
        <taxon>Bacillati</taxon>
        <taxon>Actinomycetota</taxon>
        <taxon>Actinomycetes</taxon>
        <taxon>Pseudonocardiales</taxon>
        <taxon>Pseudonocardiaceae</taxon>
        <taxon>Pseudonocardia</taxon>
    </lineage>
</organism>
<accession>A0ABX1RGC5</accession>
<name>A0ABX1RGC5_9PSEU</name>
<keyword evidence="2 4" id="KW-0238">DNA-binding</keyword>
<proteinExistence type="predicted"/>
<dbReference type="SUPFAM" id="SSF46689">
    <property type="entry name" value="Homeodomain-like"/>
    <property type="match status" value="1"/>
</dbReference>
<feature type="domain" description="HTH tetR-type" evidence="6">
    <location>
        <begin position="7"/>
        <end position="67"/>
    </location>
</feature>
<dbReference type="Gene3D" id="1.10.357.10">
    <property type="entry name" value="Tetracycline Repressor, domain 2"/>
    <property type="match status" value="1"/>
</dbReference>
<reference evidence="7 8" key="1">
    <citation type="submission" date="2020-04" db="EMBL/GenBank/DDBJ databases">
        <authorList>
            <person name="Klaysubun C."/>
            <person name="Duangmal K."/>
            <person name="Lipun K."/>
        </authorList>
    </citation>
    <scope>NUCLEOTIDE SEQUENCE [LARGE SCALE GENOMIC DNA]</scope>
    <source>
        <strain evidence="7 8">JCM 11839</strain>
    </source>
</reference>
<dbReference type="EMBL" id="JAAXKY010000067">
    <property type="protein sequence ID" value="NMH79422.1"/>
    <property type="molecule type" value="Genomic_DNA"/>
</dbReference>
<feature type="compositionally biased region" description="Basic and acidic residues" evidence="5">
    <location>
        <begin position="195"/>
        <end position="208"/>
    </location>
</feature>
<dbReference type="InterPro" id="IPR001647">
    <property type="entry name" value="HTH_TetR"/>
</dbReference>
<protein>
    <submittedName>
        <fullName evidence="7">TetR family transcriptional regulator</fullName>
    </submittedName>
</protein>
<dbReference type="PRINTS" id="PR00455">
    <property type="entry name" value="HTHTETR"/>
</dbReference>
<evidence type="ECO:0000256" key="3">
    <source>
        <dbReference type="ARBA" id="ARBA00023163"/>
    </source>
</evidence>
<dbReference type="InterPro" id="IPR050109">
    <property type="entry name" value="HTH-type_TetR-like_transc_reg"/>
</dbReference>
<dbReference type="Proteomes" id="UP001296706">
    <property type="component" value="Unassembled WGS sequence"/>
</dbReference>